<dbReference type="Pfam" id="PF00578">
    <property type="entry name" value="AhpC-TSA"/>
    <property type="match status" value="1"/>
</dbReference>
<feature type="transmembrane region" description="Helical" evidence="1">
    <location>
        <begin position="7"/>
        <end position="27"/>
    </location>
</feature>
<feature type="domain" description="Thioredoxin" evidence="2">
    <location>
        <begin position="122"/>
        <end position="282"/>
    </location>
</feature>
<organism evidence="3 4">
    <name type="scientific">Maricaulis salignorans</name>
    <dbReference type="NCBI Taxonomy" id="144026"/>
    <lineage>
        <taxon>Bacteria</taxon>
        <taxon>Pseudomonadati</taxon>
        <taxon>Pseudomonadota</taxon>
        <taxon>Alphaproteobacteria</taxon>
        <taxon>Maricaulales</taxon>
        <taxon>Maricaulaceae</taxon>
        <taxon>Maricaulis</taxon>
    </lineage>
</organism>
<dbReference type="SUPFAM" id="SSF52833">
    <property type="entry name" value="Thioredoxin-like"/>
    <property type="match status" value="1"/>
</dbReference>
<accession>A0A1G9T754</accession>
<keyword evidence="4" id="KW-1185">Reference proteome</keyword>
<dbReference type="PROSITE" id="PS51352">
    <property type="entry name" value="THIOREDOXIN_2"/>
    <property type="match status" value="1"/>
</dbReference>
<feature type="transmembrane region" description="Helical" evidence="1">
    <location>
        <begin position="68"/>
        <end position="87"/>
    </location>
</feature>
<name>A0A1G9T754_9PROT</name>
<evidence type="ECO:0000313" key="3">
    <source>
        <dbReference type="EMBL" id="SDM43467.1"/>
    </source>
</evidence>
<evidence type="ECO:0000256" key="1">
    <source>
        <dbReference type="SAM" id="Phobius"/>
    </source>
</evidence>
<dbReference type="Gene3D" id="3.40.30.10">
    <property type="entry name" value="Glutaredoxin"/>
    <property type="match status" value="1"/>
</dbReference>
<dbReference type="EMBL" id="FNHG01000011">
    <property type="protein sequence ID" value="SDM43467.1"/>
    <property type="molecule type" value="Genomic_DNA"/>
</dbReference>
<dbReference type="InterPro" id="IPR000866">
    <property type="entry name" value="AhpC/TSA"/>
</dbReference>
<dbReference type="InterPro" id="IPR036249">
    <property type="entry name" value="Thioredoxin-like_sf"/>
</dbReference>
<dbReference type="InterPro" id="IPR013766">
    <property type="entry name" value="Thioredoxin_domain"/>
</dbReference>
<dbReference type="GO" id="GO:0016209">
    <property type="term" value="F:antioxidant activity"/>
    <property type="evidence" value="ECO:0007669"/>
    <property type="project" value="InterPro"/>
</dbReference>
<evidence type="ECO:0000313" key="4">
    <source>
        <dbReference type="Proteomes" id="UP000199759"/>
    </source>
</evidence>
<keyword evidence="1" id="KW-0472">Membrane</keyword>
<dbReference type="AlphaFoldDB" id="A0A1G9T754"/>
<feature type="transmembrane region" description="Helical" evidence="1">
    <location>
        <begin position="33"/>
        <end position="56"/>
    </location>
</feature>
<dbReference type="OrthoDB" id="9809746at2"/>
<reference evidence="3 4" key="1">
    <citation type="submission" date="2016-10" db="EMBL/GenBank/DDBJ databases">
        <authorList>
            <person name="de Groot N.N."/>
        </authorList>
    </citation>
    <scope>NUCLEOTIDE SEQUENCE [LARGE SCALE GENOMIC DNA]</scope>
    <source>
        <strain evidence="3 4">DSM 16077</strain>
    </source>
</reference>
<dbReference type="STRING" id="144026.SAMN04488568_11155"/>
<keyword evidence="1" id="KW-1133">Transmembrane helix</keyword>
<dbReference type="GO" id="GO:0016491">
    <property type="term" value="F:oxidoreductase activity"/>
    <property type="evidence" value="ECO:0007669"/>
    <property type="project" value="InterPro"/>
</dbReference>
<keyword evidence="1" id="KW-0812">Transmembrane</keyword>
<dbReference type="Proteomes" id="UP000199759">
    <property type="component" value="Unassembled WGS sequence"/>
</dbReference>
<sequence>MNTLKRIYVMVYLTGAIILVIKAGQGLDSGHHWIGWLGVLLTVAPIVVILSIAMLTRRMARTSANLPLFIAAGLAGVLLAAWEAHFAGGERDLVYWALAGFASFLIYVFWYSRFNRKPSPAIAAGNALPDFEVLDSAGDVVSSRALTETPAVLIFIRGNWCPLCMGQVNEMAAGISPFVERGIRVAFIAPQSVGKTRALARGRPDGLEFYSDTGNAAGRLLGIDNPAGLPLGMELLGYRSETVLPTVIALAAGGGILWTHETDNYRVRPTPAELLTVFDGVV</sequence>
<gene>
    <name evidence="3" type="ORF">SAMN04488568_11155</name>
</gene>
<proteinExistence type="predicted"/>
<protein>
    <submittedName>
        <fullName evidence="3">Peroxiredoxin</fullName>
    </submittedName>
</protein>
<dbReference type="RefSeq" id="WP_091770184.1">
    <property type="nucleotide sequence ID" value="NZ_FNHG01000011.1"/>
</dbReference>
<evidence type="ECO:0000259" key="2">
    <source>
        <dbReference type="PROSITE" id="PS51352"/>
    </source>
</evidence>
<feature type="transmembrane region" description="Helical" evidence="1">
    <location>
        <begin position="93"/>
        <end position="111"/>
    </location>
</feature>